<gene>
    <name evidence="1" type="ORF">KSB_60530</name>
</gene>
<evidence type="ECO:0000313" key="2">
    <source>
        <dbReference type="Proteomes" id="UP000654345"/>
    </source>
</evidence>
<dbReference type="Proteomes" id="UP000654345">
    <property type="component" value="Unassembled WGS sequence"/>
</dbReference>
<sequence>MHWQRMNMPFATTRAEQVALIRQFCTEMEEEMRKPVAQGGQVPDDPMSIIEVEQLSGISTYFPL</sequence>
<organism evidence="1 2">
    <name type="scientific">Ktedonobacter robiniae</name>
    <dbReference type="NCBI Taxonomy" id="2778365"/>
    <lineage>
        <taxon>Bacteria</taxon>
        <taxon>Bacillati</taxon>
        <taxon>Chloroflexota</taxon>
        <taxon>Ktedonobacteria</taxon>
        <taxon>Ktedonobacterales</taxon>
        <taxon>Ktedonobacteraceae</taxon>
        <taxon>Ktedonobacter</taxon>
    </lineage>
</organism>
<protein>
    <submittedName>
        <fullName evidence="1">Uncharacterized protein</fullName>
    </submittedName>
</protein>
<dbReference type="EMBL" id="BNJG01000002">
    <property type="protein sequence ID" value="GHO57578.1"/>
    <property type="molecule type" value="Genomic_DNA"/>
</dbReference>
<comment type="caution">
    <text evidence="1">The sequence shown here is derived from an EMBL/GenBank/DDBJ whole genome shotgun (WGS) entry which is preliminary data.</text>
</comment>
<evidence type="ECO:0000313" key="1">
    <source>
        <dbReference type="EMBL" id="GHO57578.1"/>
    </source>
</evidence>
<accession>A0ABQ3UY24</accession>
<name>A0ABQ3UY24_9CHLR</name>
<reference evidence="1 2" key="1">
    <citation type="journal article" date="2021" name="Int. J. Syst. Evol. Microbiol.">
        <title>Reticulibacter mediterranei gen. nov., sp. nov., within the new family Reticulibacteraceae fam. nov., and Ktedonospora formicarum gen. nov., sp. nov., Ktedonobacter robiniae sp. nov., Dictyobacter formicarum sp. nov. and Dictyobacter arantiisoli sp. nov., belonging to the class Ktedonobacteria.</title>
        <authorList>
            <person name="Yabe S."/>
            <person name="Zheng Y."/>
            <person name="Wang C.M."/>
            <person name="Sakai Y."/>
            <person name="Abe K."/>
            <person name="Yokota A."/>
            <person name="Donadio S."/>
            <person name="Cavaletti L."/>
            <person name="Monciardini P."/>
        </authorList>
    </citation>
    <scope>NUCLEOTIDE SEQUENCE [LARGE SCALE GENOMIC DNA]</scope>
    <source>
        <strain evidence="1 2">SOSP1-30</strain>
    </source>
</reference>
<keyword evidence="2" id="KW-1185">Reference proteome</keyword>
<proteinExistence type="predicted"/>